<evidence type="ECO:0000259" key="1">
    <source>
        <dbReference type="Pfam" id="PF20248"/>
    </source>
</evidence>
<name>A0ABY3WS87_9ACTN</name>
<dbReference type="Proteomes" id="UP000828924">
    <property type="component" value="Chromosome"/>
</dbReference>
<dbReference type="Pfam" id="PF20248">
    <property type="entry name" value="DUF6603"/>
    <property type="match status" value="1"/>
</dbReference>
<evidence type="ECO:0000313" key="3">
    <source>
        <dbReference type="Proteomes" id="UP000828924"/>
    </source>
</evidence>
<reference evidence="2 3" key="1">
    <citation type="submission" date="2021-03" db="EMBL/GenBank/DDBJ databases">
        <title>Complete genome of Streptomyces formicae strain 1H-GS9 (DSM 100524).</title>
        <authorList>
            <person name="Atanasov K.E."/>
            <person name="Altabella T."/>
            <person name="Ferrer A."/>
        </authorList>
    </citation>
    <scope>NUCLEOTIDE SEQUENCE [LARGE SCALE GENOMIC DNA]</scope>
    <source>
        <strain evidence="2 3">1H-GS9</strain>
    </source>
</reference>
<accession>A0ABY3WS87</accession>
<feature type="domain" description="DUF6603" evidence="1">
    <location>
        <begin position="140"/>
        <end position="599"/>
    </location>
</feature>
<dbReference type="InterPro" id="IPR046538">
    <property type="entry name" value="DUF6603"/>
</dbReference>
<keyword evidence="3" id="KW-1185">Reference proteome</keyword>
<organism evidence="2 3">
    <name type="scientific">Streptomyces formicae</name>
    <dbReference type="NCBI Taxonomy" id="1616117"/>
    <lineage>
        <taxon>Bacteria</taxon>
        <taxon>Bacillati</taxon>
        <taxon>Actinomycetota</taxon>
        <taxon>Actinomycetes</taxon>
        <taxon>Kitasatosporales</taxon>
        <taxon>Streptomycetaceae</taxon>
        <taxon>Streptomyces</taxon>
    </lineage>
</organism>
<proteinExistence type="predicted"/>
<sequence>MLVVVWTLLGEIKLGADLRIPLIDSLIPAEAGLGIDDFTVGYNSAALTNADIAKLSGLLDVSRLPQPYPQASGPFVVAALRVGSQVKRLVFAPAPAQGALPSEAMGASGSGMAELAVGGGALTAMGNGGGAGGAVAWWDVDRTVGPAHVGRLGAGYRSGNVLLLADVDVGGGGVRFGTKGLGVEIPLKDPTHPMFHLDGLSLEYNRAPLTIAGEFVRQDMPPDYPFAVGGMAVIGTPAASVTALGSYAQPKTGDPSLFVFGMLDLSKKSVGSGMFRLEKIAAGFGYHSRVRTPALTEVAKFPFVEMLSHAYAQKPPLDELTRLLHDGWVTPAPSEMWLAAGLEALVYELVDINAVAIAQFGDELVAGLYGQATAQFPKRSTKPWAALTLDVRAEYRGGTDTLEIDAAVADGSFVLDPACRLTGGAAVRMWFGRSAHPGEFVVSVGGYHPQFAVPSHYPRPARLGFDWRISDRVHAWGECYAALTPHAFMAGLRAGLHGQWGAASIDADVYADALIEWDPLYFNVAWGGSIRGSLGPFSVELGAAGRVWGPPVGGHALVKLGPFRINVDFGASDPRGGGVLTAAQFRDRMLPGGTRPTDAHTVTAADGKVVTVAAVQGLIPSAPPGQDPAAVWAFGVDSFACRVSSAVPLTSVNVNDVPVRQAGKKLYIRPMQADGVDSVMTITLNGPQGPVTINRPGEEGDCTWSAVPDMAGVPAALWAKAQTEITEITDTGLVKDYVGALVLTPPPPLHTGAKLIPGDAAKHLMATINTAPATTSPKECTATAQGQRLPAMPDSDLAQISGAVSKRRTVLQDLENLDIPGFSTTGLVADMFTAGASGYLDAEPQLLST</sequence>
<dbReference type="RefSeq" id="WP_242335728.1">
    <property type="nucleotide sequence ID" value="NZ_CP071872.1"/>
</dbReference>
<protein>
    <recommendedName>
        <fullName evidence="1">DUF6603 domain-containing protein</fullName>
    </recommendedName>
</protein>
<gene>
    <name evidence="2" type="ORF">J4032_28985</name>
</gene>
<evidence type="ECO:0000313" key="2">
    <source>
        <dbReference type="EMBL" id="UNM14965.1"/>
    </source>
</evidence>
<dbReference type="EMBL" id="CP071872">
    <property type="protein sequence ID" value="UNM14965.1"/>
    <property type="molecule type" value="Genomic_DNA"/>
</dbReference>